<dbReference type="Pfam" id="PF00881">
    <property type="entry name" value="Nitroreductase"/>
    <property type="match status" value="1"/>
</dbReference>
<dbReference type="Pfam" id="PF13237">
    <property type="entry name" value="Fer4_10"/>
    <property type="match status" value="1"/>
</dbReference>
<dbReference type="EMBL" id="JAPDPI010000030">
    <property type="protein sequence ID" value="MCW3806819.1"/>
    <property type="molecule type" value="Genomic_DNA"/>
</dbReference>
<dbReference type="RefSeq" id="WP_301200620.1">
    <property type="nucleotide sequence ID" value="NZ_JAPDPI010000030.1"/>
</dbReference>
<comment type="cofactor">
    <cofactor evidence="1">
        <name>FMN</name>
        <dbReference type="ChEBI" id="CHEBI:58210"/>
    </cofactor>
</comment>
<reference evidence="10" key="1">
    <citation type="submission" date="2022-10" db="EMBL/GenBank/DDBJ databases">
        <authorList>
            <person name="Yu W.X."/>
        </authorList>
    </citation>
    <scope>NUCLEOTIDE SEQUENCE</scope>
    <source>
        <strain evidence="10">D04</strain>
    </source>
</reference>
<feature type="domain" description="4Fe-4S ferredoxin-type" evidence="9">
    <location>
        <begin position="2"/>
        <end position="31"/>
    </location>
</feature>
<dbReference type="SUPFAM" id="SSF54862">
    <property type="entry name" value="4Fe-4S ferredoxins"/>
    <property type="match status" value="1"/>
</dbReference>
<comment type="similarity">
    <text evidence="2">Belongs to the nitroreductase family.</text>
</comment>
<evidence type="ECO:0000256" key="5">
    <source>
        <dbReference type="ARBA" id="ARBA00022723"/>
    </source>
</evidence>
<evidence type="ECO:0000313" key="11">
    <source>
        <dbReference type="Proteomes" id="UP001207408"/>
    </source>
</evidence>
<accession>A0AAE3MFY2</accession>
<evidence type="ECO:0000256" key="8">
    <source>
        <dbReference type="ARBA" id="ARBA00023014"/>
    </source>
</evidence>
<dbReference type="InterPro" id="IPR029479">
    <property type="entry name" value="Nitroreductase"/>
</dbReference>
<proteinExistence type="inferred from homology"/>
<evidence type="ECO:0000313" key="10">
    <source>
        <dbReference type="EMBL" id="MCW3806819.1"/>
    </source>
</evidence>
<dbReference type="CDD" id="cd02143">
    <property type="entry name" value="nitroreductase_FeS-like"/>
    <property type="match status" value="1"/>
</dbReference>
<evidence type="ECO:0000256" key="6">
    <source>
        <dbReference type="ARBA" id="ARBA00023002"/>
    </source>
</evidence>
<dbReference type="Gene3D" id="3.30.70.20">
    <property type="match status" value="1"/>
</dbReference>
<dbReference type="GO" id="GO:0051536">
    <property type="term" value="F:iron-sulfur cluster binding"/>
    <property type="evidence" value="ECO:0007669"/>
    <property type="project" value="UniProtKB-KW"/>
</dbReference>
<keyword evidence="8" id="KW-0411">Iron-sulfur</keyword>
<keyword evidence="6" id="KW-0560">Oxidoreductase</keyword>
<keyword evidence="7" id="KW-0408">Iron</keyword>
<evidence type="ECO:0000256" key="3">
    <source>
        <dbReference type="ARBA" id="ARBA00022630"/>
    </source>
</evidence>
<dbReference type="GO" id="GO:0046872">
    <property type="term" value="F:metal ion binding"/>
    <property type="evidence" value="ECO:0007669"/>
    <property type="project" value="UniProtKB-KW"/>
</dbReference>
<name>A0AAE3MFY2_9BACT</name>
<feature type="domain" description="4Fe-4S ferredoxin-type" evidence="9">
    <location>
        <begin position="33"/>
        <end position="63"/>
    </location>
</feature>
<dbReference type="SUPFAM" id="SSF55469">
    <property type="entry name" value="FMN-dependent nitroreductase-like"/>
    <property type="match status" value="1"/>
</dbReference>
<dbReference type="InterPro" id="IPR000415">
    <property type="entry name" value="Nitroreductase-like"/>
</dbReference>
<evidence type="ECO:0000256" key="4">
    <source>
        <dbReference type="ARBA" id="ARBA00022643"/>
    </source>
</evidence>
<dbReference type="Gene3D" id="3.40.109.10">
    <property type="entry name" value="NADH Oxidase"/>
    <property type="match status" value="1"/>
</dbReference>
<dbReference type="InterPro" id="IPR017900">
    <property type="entry name" value="4Fe4S_Fe_S_CS"/>
</dbReference>
<dbReference type="AlphaFoldDB" id="A0AAE3MFY2"/>
<gene>
    <name evidence="10" type="ORF">OM074_14375</name>
</gene>
<dbReference type="PANTHER" id="PTHR43673">
    <property type="entry name" value="NAD(P)H NITROREDUCTASE YDGI-RELATED"/>
    <property type="match status" value="1"/>
</dbReference>
<protein>
    <submittedName>
        <fullName evidence="10">Nitroreductase family protein</fullName>
    </submittedName>
</protein>
<dbReference type="InterPro" id="IPR017896">
    <property type="entry name" value="4Fe4S_Fe-S-bd"/>
</dbReference>
<dbReference type="PANTHER" id="PTHR43673:SF2">
    <property type="entry name" value="NITROREDUCTASE"/>
    <property type="match status" value="1"/>
</dbReference>
<keyword evidence="3" id="KW-0285">Flavoprotein</keyword>
<dbReference type="Proteomes" id="UP001207408">
    <property type="component" value="Unassembled WGS sequence"/>
</dbReference>
<keyword evidence="11" id="KW-1185">Reference proteome</keyword>
<organism evidence="10 11">
    <name type="scientific">Plebeiibacterium marinum</name>
    <dbReference type="NCBI Taxonomy" id="2992111"/>
    <lineage>
        <taxon>Bacteria</taxon>
        <taxon>Pseudomonadati</taxon>
        <taxon>Bacteroidota</taxon>
        <taxon>Bacteroidia</taxon>
        <taxon>Marinilabiliales</taxon>
        <taxon>Marinilabiliaceae</taxon>
        <taxon>Plebeiibacterium</taxon>
    </lineage>
</organism>
<sequence>MIDFKVDKGKCTHCGKCSSDCPVLIIDSKTEFPEIKEGKEQNCLKCQHCLAVCPEGAISIWGKQPGDSIPVGSPIPKSEELENLMQMRRSTRKFTKKEIDKELIHHLVAKASYAPTGKNENAVQFTVVDNKDDMAKLRNLAYDTLKQVFEEGRFPEKYLFLNNFREVWEKKQIDVIFRNAPHFILVSAPHSGTEPHIDCSIALTYFDLLASANGIGTLWDGFAKYVFEDVAPELKKVINIPDDHEIVASMIFGKSAIKYSRSIQNNEPAIKRISL</sequence>
<keyword evidence="5" id="KW-0479">Metal-binding</keyword>
<evidence type="ECO:0000256" key="2">
    <source>
        <dbReference type="ARBA" id="ARBA00007118"/>
    </source>
</evidence>
<dbReference type="PROSITE" id="PS51379">
    <property type="entry name" value="4FE4S_FER_2"/>
    <property type="match status" value="2"/>
</dbReference>
<keyword evidence="4" id="KW-0288">FMN</keyword>
<dbReference type="PROSITE" id="PS00198">
    <property type="entry name" value="4FE4S_FER_1"/>
    <property type="match status" value="1"/>
</dbReference>
<evidence type="ECO:0000256" key="1">
    <source>
        <dbReference type="ARBA" id="ARBA00001917"/>
    </source>
</evidence>
<evidence type="ECO:0000256" key="7">
    <source>
        <dbReference type="ARBA" id="ARBA00023004"/>
    </source>
</evidence>
<evidence type="ECO:0000259" key="9">
    <source>
        <dbReference type="PROSITE" id="PS51379"/>
    </source>
</evidence>
<comment type="caution">
    <text evidence="10">The sequence shown here is derived from an EMBL/GenBank/DDBJ whole genome shotgun (WGS) entry which is preliminary data.</text>
</comment>
<dbReference type="GO" id="GO:0016491">
    <property type="term" value="F:oxidoreductase activity"/>
    <property type="evidence" value="ECO:0007669"/>
    <property type="project" value="UniProtKB-KW"/>
</dbReference>